<evidence type="ECO:0000313" key="2">
    <source>
        <dbReference type="Proteomes" id="UP000192257"/>
    </source>
</evidence>
<dbReference type="RefSeq" id="XP_028885509.1">
    <property type="nucleotide sequence ID" value="XM_029023485.1"/>
</dbReference>
<accession>A0A1X0P456</accession>
<reference evidence="1 2" key="1">
    <citation type="submission" date="2017-03" db="EMBL/GenBank/DDBJ databases">
        <title>An alternative strategy for trypanosome survival in the mammalian bloodstream revealed through genome and transcriptome analysis of the ubiquitous bovine parasite Trypanosoma (Megatrypanum) theileri.</title>
        <authorList>
            <person name="Kelly S."/>
            <person name="Ivens A."/>
            <person name="Mott A."/>
            <person name="O'Neill E."/>
            <person name="Emms D."/>
            <person name="Macleod O."/>
            <person name="Voorheis P."/>
            <person name="Matthews J."/>
            <person name="Matthews K."/>
            <person name="Carrington M."/>
        </authorList>
    </citation>
    <scope>NUCLEOTIDE SEQUENCE [LARGE SCALE GENOMIC DNA]</scope>
    <source>
        <strain evidence="1">Edinburgh</strain>
    </source>
</reference>
<sequence>MPGRSLVSNASPFPQIKYFTTTTPKMGFPFPHGVWRGFPPHAPRLVKMFPFPFFGRPRNNSKGQRPAPTCCGGAWASSFWCCPNPSRAIWEIPWPFKKCLNSFFF</sequence>
<evidence type="ECO:0000313" key="1">
    <source>
        <dbReference type="EMBL" id="ORC91443.1"/>
    </source>
</evidence>
<protein>
    <submittedName>
        <fullName evidence="1">Uncharacterized protein</fullName>
    </submittedName>
</protein>
<dbReference type="GeneID" id="39983265"/>
<dbReference type="Proteomes" id="UP000192257">
    <property type="component" value="Unassembled WGS sequence"/>
</dbReference>
<organism evidence="1 2">
    <name type="scientific">Trypanosoma theileri</name>
    <dbReference type="NCBI Taxonomy" id="67003"/>
    <lineage>
        <taxon>Eukaryota</taxon>
        <taxon>Discoba</taxon>
        <taxon>Euglenozoa</taxon>
        <taxon>Kinetoplastea</taxon>
        <taxon>Metakinetoplastina</taxon>
        <taxon>Trypanosomatida</taxon>
        <taxon>Trypanosomatidae</taxon>
        <taxon>Trypanosoma</taxon>
    </lineage>
</organism>
<keyword evidence="2" id="KW-1185">Reference proteome</keyword>
<dbReference type="EMBL" id="NBCO01000006">
    <property type="protein sequence ID" value="ORC91443.1"/>
    <property type="molecule type" value="Genomic_DNA"/>
</dbReference>
<dbReference type="AlphaFoldDB" id="A0A1X0P456"/>
<dbReference type="VEuPathDB" id="TriTrypDB:TM35_000064480"/>
<name>A0A1X0P456_9TRYP</name>
<comment type="caution">
    <text evidence="1">The sequence shown here is derived from an EMBL/GenBank/DDBJ whole genome shotgun (WGS) entry which is preliminary data.</text>
</comment>
<proteinExistence type="predicted"/>
<gene>
    <name evidence="1" type="ORF">TM35_000064480</name>
</gene>